<evidence type="ECO:0000313" key="3">
    <source>
        <dbReference type="Proteomes" id="UP000735302"/>
    </source>
</evidence>
<proteinExistence type="predicted"/>
<comment type="caution">
    <text evidence="2">The sequence shown here is derived from an EMBL/GenBank/DDBJ whole genome shotgun (WGS) entry which is preliminary data.</text>
</comment>
<dbReference type="InterPro" id="IPR048365">
    <property type="entry name" value="TNP-like_RNaseH_N"/>
</dbReference>
<keyword evidence="3" id="KW-1185">Reference proteome</keyword>
<dbReference type="AlphaFoldDB" id="A0AAV4CXH9"/>
<reference evidence="2 3" key="1">
    <citation type="journal article" date="2021" name="Elife">
        <title>Chloroplast acquisition without the gene transfer in kleptoplastic sea slugs, Plakobranchus ocellatus.</title>
        <authorList>
            <person name="Maeda T."/>
            <person name="Takahashi S."/>
            <person name="Yoshida T."/>
            <person name="Shimamura S."/>
            <person name="Takaki Y."/>
            <person name="Nagai Y."/>
            <person name="Toyoda A."/>
            <person name="Suzuki Y."/>
            <person name="Arimoto A."/>
            <person name="Ishii H."/>
            <person name="Satoh N."/>
            <person name="Nishiyama T."/>
            <person name="Hasebe M."/>
            <person name="Maruyama T."/>
            <person name="Minagawa J."/>
            <person name="Obokata J."/>
            <person name="Shigenobu S."/>
        </authorList>
    </citation>
    <scope>NUCLEOTIDE SEQUENCE [LARGE SCALE GENOMIC DNA]</scope>
</reference>
<protein>
    <submittedName>
        <fullName evidence="2">THAP domain-containing protein 9</fullName>
    </submittedName>
</protein>
<sequence length="95" mass="10904">MHNVNIHPGFNANIMDLFKIKVITIADQEKLCAILVNEMATKKYLNYNPTYDVVEGCEDFRYLGKTGQFADHALIFMLRGLTKKLEAAHRTLPIY</sequence>
<accession>A0AAV4CXH9</accession>
<dbReference type="Proteomes" id="UP000735302">
    <property type="component" value="Unassembled WGS sequence"/>
</dbReference>
<name>A0AAV4CXH9_9GAST</name>
<dbReference type="EMBL" id="BLXT01007118">
    <property type="protein sequence ID" value="GFO36618.1"/>
    <property type="molecule type" value="Genomic_DNA"/>
</dbReference>
<dbReference type="Pfam" id="PF21787">
    <property type="entry name" value="TNP-like_RNaseH_N"/>
    <property type="match status" value="1"/>
</dbReference>
<evidence type="ECO:0000313" key="2">
    <source>
        <dbReference type="EMBL" id="GFO36618.1"/>
    </source>
</evidence>
<feature type="domain" description="Transposable element P transposase-like RNase H" evidence="1">
    <location>
        <begin position="7"/>
        <end position="84"/>
    </location>
</feature>
<organism evidence="2 3">
    <name type="scientific">Plakobranchus ocellatus</name>
    <dbReference type="NCBI Taxonomy" id="259542"/>
    <lineage>
        <taxon>Eukaryota</taxon>
        <taxon>Metazoa</taxon>
        <taxon>Spiralia</taxon>
        <taxon>Lophotrochozoa</taxon>
        <taxon>Mollusca</taxon>
        <taxon>Gastropoda</taxon>
        <taxon>Heterobranchia</taxon>
        <taxon>Euthyneura</taxon>
        <taxon>Panpulmonata</taxon>
        <taxon>Sacoglossa</taxon>
        <taxon>Placobranchoidea</taxon>
        <taxon>Plakobranchidae</taxon>
        <taxon>Plakobranchus</taxon>
    </lineage>
</organism>
<gene>
    <name evidence="2" type="ORF">PoB_006312300</name>
</gene>
<evidence type="ECO:0000259" key="1">
    <source>
        <dbReference type="Pfam" id="PF21787"/>
    </source>
</evidence>